<dbReference type="RefSeq" id="WP_160770659.1">
    <property type="nucleotide sequence ID" value="NZ_WTYV01000001.1"/>
</dbReference>
<protein>
    <submittedName>
        <fullName evidence="2">Uncharacterized protein</fullName>
    </submittedName>
</protein>
<gene>
    <name evidence="2" type="ORF">GRI99_03960</name>
</gene>
<keyword evidence="3" id="KW-1185">Reference proteome</keyword>
<feature type="transmembrane region" description="Helical" evidence="1">
    <location>
        <begin position="21"/>
        <end position="45"/>
    </location>
</feature>
<name>A0A844YXI9_9SPHN</name>
<feature type="transmembrane region" description="Helical" evidence="1">
    <location>
        <begin position="73"/>
        <end position="90"/>
    </location>
</feature>
<keyword evidence="1" id="KW-0812">Transmembrane</keyword>
<keyword evidence="1" id="KW-0472">Membrane</keyword>
<dbReference type="EMBL" id="WTYV01000001">
    <property type="protein sequence ID" value="MXO70787.1"/>
    <property type="molecule type" value="Genomic_DNA"/>
</dbReference>
<sequence length="99" mass="11260">MGQGSKRFPTHHGYGEVRVSRYLVLYLGQIGWLVLGAWLFATAFWPSACTPKDLWEVIECSVALPENGGWHEAGLMTWIWSTPILVLLEISRRWSKKDG</sequence>
<evidence type="ECO:0000313" key="3">
    <source>
        <dbReference type="Proteomes" id="UP000466966"/>
    </source>
</evidence>
<keyword evidence="1" id="KW-1133">Transmembrane helix</keyword>
<evidence type="ECO:0000256" key="1">
    <source>
        <dbReference type="SAM" id="Phobius"/>
    </source>
</evidence>
<dbReference type="Proteomes" id="UP000466966">
    <property type="component" value="Unassembled WGS sequence"/>
</dbReference>
<reference evidence="2 3" key="1">
    <citation type="submission" date="2019-12" db="EMBL/GenBank/DDBJ databases">
        <title>Genomic-based taxomic classification of the family Erythrobacteraceae.</title>
        <authorList>
            <person name="Xu L."/>
        </authorList>
    </citation>
    <scope>NUCLEOTIDE SEQUENCE [LARGE SCALE GENOMIC DNA]</scope>
    <source>
        <strain evidence="2 3">M0322</strain>
    </source>
</reference>
<evidence type="ECO:0000313" key="2">
    <source>
        <dbReference type="EMBL" id="MXO70787.1"/>
    </source>
</evidence>
<organism evidence="2 3">
    <name type="scientific">Alteraurantiacibacter buctensis</name>
    <dbReference type="NCBI Taxonomy" id="1503981"/>
    <lineage>
        <taxon>Bacteria</taxon>
        <taxon>Pseudomonadati</taxon>
        <taxon>Pseudomonadota</taxon>
        <taxon>Alphaproteobacteria</taxon>
        <taxon>Sphingomonadales</taxon>
        <taxon>Erythrobacteraceae</taxon>
        <taxon>Alteraurantiacibacter</taxon>
    </lineage>
</organism>
<proteinExistence type="predicted"/>
<dbReference type="OrthoDB" id="7408889at2"/>
<dbReference type="AlphaFoldDB" id="A0A844YXI9"/>
<comment type="caution">
    <text evidence="2">The sequence shown here is derived from an EMBL/GenBank/DDBJ whole genome shotgun (WGS) entry which is preliminary data.</text>
</comment>
<accession>A0A844YXI9</accession>